<evidence type="ECO:0000259" key="2">
    <source>
        <dbReference type="Pfam" id="PF07484"/>
    </source>
</evidence>
<evidence type="ECO:0000313" key="3">
    <source>
        <dbReference type="EMBL" id="CCH02387.1"/>
    </source>
</evidence>
<dbReference type="InterPro" id="IPR011083">
    <property type="entry name" value="Phage_tail_collar_dom"/>
</dbReference>
<proteinExistence type="predicted"/>
<name>I0KE34_9BACT</name>
<keyword evidence="1" id="KW-0472">Membrane</keyword>
<dbReference type="Pfam" id="PF07484">
    <property type="entry name" value="Collar"/>
    <property type="match status" value="1"/>
</dbReference>
<accession>I0KE34</accession>
<sequence>MAVRFANESVRFGVVCRVGTFLSATSIALFCGSVLYHFYHQNLLQNVQHMEPFIGMVGLFGFNFEPRGWAYCGGQILSIAQNSALFALLGTTYGGNGQTTFALPDLRGRVPIGQGQGPGLTPHTIGEVSGTETVTLLQSQMPAHNHPMTVSATIGTQNNPSEAFLAVATDLNEQAINVYGTTPNSIANLQAIGIAGGTQPHQNMQPYLVMNYCIALEGIFPPRN</sequence>
<protein>
    <submittedName>
        <fullName evidence="3">Tail collar domain protein</fullName>
    </submittedName>
</protein>
<gene>
    <name evidence="3" type="ORF">FAES_4388</name>
</gene>
<evidence type="ECO:0000256" key="1">
    <source>
        <dbReference type="SAM" id="Phobius"/>
    </source>
</evidence>
<feature type="transmembrane region" description="Helical" evidence="1">
    <location>
        <begin position="12"/>
        <end position="39"/>
    </location>
</feature>
<dbReference type="eggNOG" id="COG4675">
    <property type="taxonomic scope" value="Bacteria"/>
</dbReference>
<organism evidence="3 4">
    <name type="scientific">Fibrella aestuarina BUZ 2</name>
    <dbReference type="NCBI Taxonomy" id="1166018"/>
    <lineage>
        <taxon>Bacteria</taxon>
        <taxon>Pseudomonadati</taxon>
        <taxon>Bacteroidota</taxon>
        <taxon>Cytophagia</taxon>
        <taxon>Cytophagales</taxon>
        <taxon>Spirosomataceae</taxon>
        <taxon>Fibrella</taxon>
    </lineage>
</organism>
<keyword evidence="1" id="KW-1133">Transmembrane helix</keyword>
<dbReference type="EMBL" id="HE796683">
    <property type="protein sequence ID" value="CCH02387.1"/>
    <property type="molecule type" value="Genomic_DNA"/>
</dbReference>
<dbReference type="Proteomes" id="UP000011058">
    <property type="component" value="Chromosome"/>
</dbReference>
<dbReference type="Gene3D" id="3.90.1340.10">
    <property type="entry name" value="Phage tail collar domain"/>
    <property type="match status" value="1"/>
</dbReference>
<keyword evidence="1" id="KW-0812">Transmembrane</keyword>
<feature type="domain" description="Phage tail collar" evidence="2">
    <location>
        <begin position="55"/>
        <end position="111"/>
    </location>
</feature>
<dbReference type="InterPro" id="IPR037053">
    <property type="entry name" value="Phage_tail_collar_dom_sf"/>
</dbReference>
<dbReference type="HOGENOM" id="CLU_087872_0_0_10"/>
<dbReference type="STRING" id="1166018.FAES_4388"/>
<keyword evidence="4" id="KW-1185">Reference proteome</keyword>
<reference evidence="3 4" key="1">
    <citation type="journal article" date="2012" name="J. Bacteriol.">
        <title>Genome Sequence of Fibrella aestuarina BUZ 2T, a Filamentous Marine Bacterium.</title>
        <authorList>
            <person name="Filippini M."/>
            <person name="Qi W."/>
            <person name="Blom J."/>
            <person name="Goesmann A."/>
            <person name="Smits T.H."/>
            <person name="Bagheri H.C."/>
        </authorList>
    </citation>
    <scope>NUCLEOTIDE SEQUENCE [LARGE SCALE GENOMIC DNA]</scope>
    <source>
        <strain evidence="4">BUZ 2T</strain>
    </source>
</reference>
<dbReference type="SUPFAM" id="SSF88874">
    <property type="entry name" value="Receptor-binding domain of short tail fibre protein gp12"/>
    <property type="match status" value="1"/>
</dbReference>
<dbReference type="KEGG" id="fae:FAES_4388"/>
<dbReference type="PATRIC" id="fig|1166018.3.peg.1350"/>
<dbReference type="AlphaFoldDB" id="I0KE34"/>
<evidence type="ECO:0000313" key="4">
    <source>
        <dbReference type="Proteomes" id="UP000011058"/>
    </source>
</evidence>